<dbReference type="PANTHER" id="PTHR23422">
    <property type="entry name" value="DIPEPTIDYL PEPTIDASE III-RELATED"/>
    <property type="match status" value="1"/>
</dbReference>
<comment type="cofactor">
    <cofactor evidence="14 16">
        <name>Zn(2+)</name>
        <dbReference type="ChEBI" id="CHEBI:29105"/>
    </cofactor>
    <text evidence="14 16">Binds 1 zinc ion per subunit.</text>
</comment>
<sequence length="748" mass="83507">MSLICKSCLLIGPRKFLNIKNAFQSLTKHYSILKSTNFPAPEPLKTVSSAKMTLSVDKAQHVLPLDQPFVKLEIQAAFNGLTDRERLYAHHISKASWVGGLITLIQTSPESGPLFVLLHKVLSCEKPEQLMQSAIKAGFSGDEVKAFYVYAAGVIANSGNYKGFGDTKIIPDIDPNRLEQLLSLSLSWPSISAIWNSIKHAIYDLGPGKTCLGYHPQGCSTYISKNVTPEDTTSVQNWMKSRKLECYNTRLFKTEKNNKVFYEIRMASEEKKDPEVFEDGDATYCITYGDYSSLMGQVAKNLEAAVQFAANDMERNMLESYVSSFKTGSLDDHKKGSRYWIQDKGPAVETYIGFIETYRDPAGVRAEFEGFVAAVNREMSRKFTTLVSNAESFLKLLPWTRELEKDEFLKPDFTSLDVLTFAGSGIPAGINIPNYDDIRQTEGFKNVSLGNVIPASYQQSVTPFLSQSDADLLQKWRVHSFELQVGLHELLGHGSGKLLQKAADGTTNYPPTLLDPLTGKPPTSWYEPGDTYDTLFGPLSSTYEECRAEAVGLYLSVLKIFGHEGSQAEEVLYVNWLSLIWGGAGRGLELWEPGRGWLQAHAQARYVLSQVLIEAGVVKVTQPSEGDLLITLDRSAIKGAGRCAIGHFLLQLQVFKATGNVKAAKALYDHYSEVNEPWLGWRSIVLEKKQPRKIFVQANTTVENSKVQLREYGASIEGFIQSWVERFDNPEHIYDALLQQSKADEIHF</sequence>
<dbReference type="Gene3D" id="3.30.540.30">
    <property type="match status" value="3"/>
</dbReference>
<evidence type="ECO:0000256" key="7">
    <source>
        <dbReference type="ARBA" id="ARBA00022490"/>
    </source>
</evidence>
<evidence type="ECO:0000313" key="18">
    <source>
        <dbReference type="Proteomes" id="UP000030742"/>
    </source>
</evidence>
<name>U4UDV2_DENPD</name>
<evidence type="ECO:0000256" key="1">
    <source>
        <dbReference type="ARBA" id="ARBA00001336"/>
    </source>
</evidence>
<feature type="binding site" evidence="16">
    <location>
        <position position="493"/>
    </location>
    <ligand>
        <name>Zn(2+)</name>
        <dbReference type="ChEBI" id="CHEBI:29105"/>
        <note>catalytic</note>
    </ligand>
</feature>
<evidence type="ECO:0000256" key="6">
    <source>
        <dbReference type="ARBA" id="ARBA00022438"/>
    </source>
</evidence>
<evidence type="ECO:0000256" key="12">
    <source>
        <dbReference type="ARBA" id="ARBA00022990"/>
    </source>
</evidence>
<evidence type="ECO:0000256" key="15">
    <source>
        <dbReference type="PIRSR" id="PIRSR007828-1"/>
    </source>
</evidence>
<accession>U4UDV2</accession>
<dbReference type="EC" id="3.4.14.4" evidence="4 14"/>
<evidence type="ECO:0000256" key="8">
    <source>
        <dbReference type="ARBA" id="ARBA00022670"/>
    </source>
</evidence>
<keyword evidence="13 14" id="KW-0482">Metalloprotease</keyword>
<dbReference type="OrthoDB" id="4694525at2759"/>
<dbReference type="GO" id="GO:0005737">
    <property type="term" value="C:cytoplasm"/>
    <property type="evidence" value="ECO:0007669"/>
    <property type="project" value="UniProtKB-SubCell"/>
</dbReference>
<evidence type="ECO:0000256" key="10">
    <source>
        <dbReference type="ARBA" id="ARBA00022801"/>
    </source>
</evidence>
<dbReference type="GO" id="GO:0008235">
    <property type="term" value="F:metalloexopeptidase activity"/>
    <property type="evidence" value="ECO:0007669"/>
    <property type="project" value="InterPro"/>
</dbReference>
<dbReference type="AlphaFoldDB" id="U4UDV2"/>
<comment type="similarity">
    <text evidence="3 14">Belongs to the peptidase M49 family.</text>
</comment>
<keyword evidence="12" id="KW-0007">Acetylation</keyword>
<dbReference type="GO" id="GO:0008270">
    <property type="term" value="F:zinc ion binding"/>
    <property type="evidence" value="ECO:0007669"/>
    <property type="project" value="UniProtKB-ARBA"/>
</dbReference>
<dbReference type="InterPro" id="IPR005317">
    <property type="entry name" value="Dipeptidyl-peptase3"/>
</dbReference>
<feature type="binding site" evidence="16">
    <location>
        <position position="545"/>
    </location>
    <ligand>
        <name>Zn(2+)</name>
        <dbReference type="ChEBI" id="CHEBI:29105"/>
        <note>catalytic</note>
    </ligand>
</feature>
<protein>
    <recommendedName>
        <fullName evidence="5 14">Dipeptidyl peptidase 3</fullName>
        <ecNumber evidence="4 14">3.4.14.4</ecNumber>
    </recommendedName>
    <alternativeName>
        <fullName evidence="14">Dipeptidyl aminopeptidase III</fullName>
    </alternativeName>
    <alternativeName>
        <fullName evidence="14">Dipeptidyl peptidase III</fullName>
    </alternativeName>
</protein>
<evidence type="ECO:0000256" key="2">
    <source>
        <dbReference type="ARBA" id="ARBA00004496"/>
    </source>
</evidence>
<dbReference type="FunFam" id="3.30.540.30:FF:000002">
    <property type="entry name" value="Dipeptidyl peptidase 3"/>
    <property type="match status" value="1"/>
</dbReference>
<dbReference type="Proteomes" id="UP000030742">
    <property type="component" value="Unassembled WGS sequence"/>
</dbReference>
<evidence type="ECO:0000313" key="17">
    <source>
        <dbReference type="EMBL" id="ERL88771.1"/>
    </source>
</evidence>
<dbReference type="STRING" id="77166.U4UDV2"/>
<keyword evidence="11 14" id="KW-0862">Zinc</keyword>
<feature type="active site" evidence="15">
    <location>
        <position position="489"/>
    </location>
</feature>
<dbReference type="FunFam" id="3.30.540.30:FF:000003">
    <property type="entry name" value="Dipeptidyl peptidase 3"/>
    <property type="match status" value="1"/>
</dbReference>
<keyword evidence="6 14" id="KW-0031">Aminopeptidase</keyword>
<evidence type="ECO:0000256" key="16">
    <source>
        <dbReference type="PIRSR" id="PIRSR007828-2"/>
    </source>
</evidence>
<dbReference type="EMBL" id="KB632095">
    <property type="protein sequence ID" value="ERL88771.1"/>
    <property type="molecule type" value="Genomic_DNA"/>
</dbReference>
<feature type="binding site" evidence="16">
    <location>
        <position position="488"/>
    </location>
    <ligand>
        <name>Zn(2+)</name>
        <dbReference type="ChEBI" id="CHEBI:29105"/>
        <note>catalytic</note>
    </ligand>
</feature>
<keyword evidence="9 14" id="KW-0479">Metal-binding</keyword>
<dbReference type="PANTHER" id="PTHR23422:SF11">
    <property type="entry name" value="DIPEPTIDYL PEPTIDASE 3"/>
    <property type="match status" value="1"/>
</dbReference>
<evidence type="ECO:0000256" key="11">
    <source>
        <dbReference type="ARBA" id="ARBA00022833"/>
    </source>
</evidence>
<keyword evidence="7 14" id="KW-0963">Cytoplasm</keyword>
<comment type="catalytic activity">
    <reaction evidence="1 14">
        <text>Release of an N-terminal dipeptide from a peptide comprising four or more residues, with broad specificity. Also acts on dipeptidyl 2-naphthylamides.</text>
        <dbReference type="EC" id="3.4.14.4"/>
    </reaction>
</comment>
<dbReference type="FunFam" id="3.30.540.30:FF:000001">
    <property type="entry name" value="Dipeptidyl peptidase 3"/>
    <property type="match status" value="1"/>
</dbReference>
<dbReference type="GO" id="GO:0006508">
    <property type="term" value="P:proteolysis"/>
    <property type="evidence" value="ECO:0007669"/>
    <property type="project" value="UniProtKB-KW"/>
</dbReference>
<evidence type="ECO:0000256" key="4">
    <source>
        <dbReference type="ARBA" id="ARBA00012063"/>
    </source>
</evidence>
<evidence type="ECO:0000256" key="5">
    <source>
        <dbReference type="ARBA" id="ARBA00014713"/>
    </source>
</evidence>
<organism evidence="17 18">
    <name type="scientific">Dendroctonus ponderosae</name>
    <name type="common">Mountain pine beetle</name>
    <dbReference type="NCBI Taxonomy" id="77166"/>
    <lineage>
        <taxon>Eukaryota</taxon>
        <taxon>Metazoa</taxon>
        <taxon>Ecdysozoa</taxon>
        <taxon>Arthropoda</taxon>
        <taxon>Hexapoda</taxon>
        <taxon>Insecta</taxon>
        <taxon>Pterygota</taxon>
        <taxon>Neoptera</taxon>
        <taxon>Endopterygota</taxon>
        <taxon>Coleoptera</taxon>
        <taxon>Polyphaga</taxon>
        <taxon>Cucujiformia</taxon>
        <taxon>Curculionidae</taxon>
        <taxon>Scolytinae</taxon>
        <taxon>Dendroctonus</taxon>
    </lineage>
</organism>
<comment type="subcellular location">
    <subcellularLocation>
        <location evidence="2">Cytoplasm</location>
    </subcellularLocation>
</comment>
<dbReference type="GO" id="GO:0008239">
    <property type="term" value="F:dipeptidyl-peptidase activity"/>
    <property type="evidence" value="ECO:0007669"/>
    <property type="project" value="UniProtKB-UniRule"/>
</dbReference>
<dbReference type="InterPro" id="IPR039461">
    <property type="entry name" value="Peptidase_M49"/>
</dbReference>
<gene>
    <name evidence="17" type="ORF">D910_06153</name>
</gene>
<dbReference type="Pfam" id="PF03571">
    <property type="entry name" value="Peptidase_M49"/>
    <property type="match status" value="1"/>
</dbReference>
<keyword evidence="8 14" id="KW-0645">Protease</keyword>
<dbReference type="GO" id="GO:0004177">
    <property type="term" value="F:aminopeptidase activity"/>
    <property type="evidence" value="ECO:0007669"/>
    <property type="project" value="UniProtKB-KW"/>
</dbReference>
<evidence type="ECO:0000256" key="13">
    <source>
        <dbReference type="ARBA" id="ARBA00023049"/>
    </source>
</evidence>
<proteinExistence type="inferred from homology"/>
<evidence type="ECO:0000256" key="3">
    <source>
        <dbReference type="ARBA" id="ARBA00010200"/>
    </source>
</evidence>
<keyword evidence="10 14" id="KW-0378">Hydrolase</keyword>
<dbReference type="PIRSF" id="PIRSF007828">
    <property type="entry name" value="Dipeptidyl-peptidase_III"/>
    <property type="match status" value="1"/>
</dbReference>
<reference evidence="17 18" key="1">
    <citation type="journal article" date="2013" name="Genome Biol.">
        <title>Draft genome of the mountain pine beetle, Dendroctonus ponderosae Hopkins, a major forest pest.</title>
        <authorList>
            <person name="Keeling C.I."/>
            <person name="Yuen M.M."/>
            <person name="Liao N.Y."/>
            <person name="Docking T.R."/>
            <person name="Chan S.K."/>
            <person name="Taylor G.A."/>
            <person name="Palmquist D.L."/>
            <person name="Jackman S.D."/>
            <person name="Nguyen A."/>
            <person name="Li M."/>
            <person name="Henderson H."/>
            <person name="Janes J.K."/>
            <person name="Zhao Y."/>
            <person name="Pandoh P."/>
            <person name="Moore R."/>
            <person name="Sperling F.A."/>
            <person name="Huber D.P."/>
            <person name="Birol I."/>
            <person name="Jones S.J."/>
            <person name="Bohlmann J."/>
        </authorList>
    </citation>
    <scope>NUCLEOTIDE SEQUENCE</scope>
</reference>
<evidence type="ECO:0000256" key="14">
    <source>
        <dbReference type="PIRNR" id="PIRNR007828"/>
    </source>
</evidence>
<evidence type="ECO:0000256" key="9">
    <source>
        <dbReference type="ARBA" id="ARBA00022723"/>
    </source>
</evidence>